<dbReference type="GO" id="GO:0004309">
    <property type="term" value="F:exopolyphosphatase activity"/>
    <property type="evidence" value="ECO:0007669"/>
    <property type="project" value="UniProtKB-EC"/>
</dbReference>
<dbReference type="SUPFAM" id="SSF109604">
    <property type="entry name" value="HD-domain/PDEase-like"/>
    <property type="match status" value="1"/>
</dbReference>
<evidence type="ECO:0000256" key="4">
    <source>
        <dbReference type="ARBA" id="ARBA00011738"/>
    </source>
</evidence>
<evidence type="ECO:0000256" key="7">
    <source>
        <dbReference type="ARBA" id="ARBA00022475"/>
    </source>
</evidence>
<dbReference type="AlphaFoldDB" id="A0A1Z1SU13"/>
<reference evidence="13 16" key="1">
    <citation type="submission" date="2017-05" db="EMBL/GenBank/DDBJ databases">
        <title>Whole genome sequencing of Proteus mirabilis AR_0155.</title>
        <authorList>
            <person name="Conlan S."/>
            <person name="Thomas P.J."/>
            <person name="Mullikin J."/>
            <person name="Frank K.M."/>
            <person name="Segre J.A."/>
        </authorList>
    </citation>
    <scope>NUCLEOTIDE SEQUENCE [LARGE SCALE GENOMIC DNA]</scope>
    <source>
        <strain evidence="13 16">AR_0155</strain>
    </source>
</reference>
<protein>
    <recommendedName>
        <fullName evidence="6">Exopolyphosphatase</fullName>
        <ecNumber evidence="5">3.6.1.11</ecNumber>
    </recommendedName>
</protein>
<comment type="cofactor">
    <cofactor evidence="1">
        <name>Mg(2+)</name>
        <dbReference type="ChEBI" id="CHEBI:18420"/>
    </cofactor>
</comment>
<dbReference type="EC" id="3.6.1.11" evidence="5"/>
<keyword evidence="9" id="KW-0472">Membrane</keyword>
<dbReference type="GO" id="GO:0005886">
    <property type="term" value="C:plasma membrane"/>
    <property type="evidence" value="ECO:0007669"/>
    <property type="project" value="UniProtKB-SubCell"/>
</dbReference>
<evidence type="ECO:0000256" key="6">
    <source>
        <dbReference type="ARBA" id="ARBA00020416"/>
    </source>
</evidence>
<dbReference type="EMBL" id="UGTS01000006">
    <property type="protein sequence ID" value="SUC40184.1"/>
    <property type="molecule type" value="Genomic_DNA"/>
</dbReference>
<comment type="catalytic activity">
    <reaction evidence="10">
        <text>[phosphate](n) + H2O = [phosphate](n-1) + phosphate + H(+)</text>
        <dbReference type="Rhea" id="RHEA:21528"/>
        <dbReference type="Rhea" id="RHEA-COMP:9859"/>
        <dbReference type="Rhea" id="RHEA-COMP:14279"/>
        <dbReference type="ChEBI" id="CHEBI:15377"/>
        <dbReference type="ChEBI" id="CHEBI:15378"/>
        <dbReference type="ChEBI" id="CHEBI:16838"/>
        <dbReference type="ChEBI" id="CHEBI:43474"/>
        <dbReference type="EC" id="3.6.1.11"/>
    </reaction>
</comment>
<feature type="domain" description="Ppx/GppA phosphatase C-terminal" evidence="12">
    <location>
        <begin position="317"/>
        <end position="493"/>
    </location>
</feature>
<dbReference type="KEGG" id="pvl:AOB99_09850"/>
<evidence type="ECO:0000256" key="5">
    <source>
        <dbReference type="ARBA" id="ARBA00012451"/>
    </source>
</evidence>
<evidence type="ECO:0000259" key="11">
    <source>
        <dbReference type="Pfam" id="PF02541"/>
    </source>
</evidence>
<evidence type="ECO:0000256" key="1">
    <source>
        <dbReference type="ARBA" id="ARBA00001946"/>
    </source>
</evidence>
<dbReference type="InterPro" id="IPR030673">
    <property type="entry name" value="PyroPPase_GppA_Ppx"/>
</dbReference>
<dbReference type="STRING" id="584.AOUC001_07675"/>
<comment type="subunit">
    <text evidence="4">Homodimer.</text>
</comment>
<dbReference type="NCBIfam" id="NF008108">
    <property type="entry name" value="PRK10854.1"/>
    <property type="match status" value="1"/>
</dbReference>
<sequence>MPLLQDDSSSPRPLEIAAIDLGSNSFHMIIARVVNGALQVLSRLKQRVYLADGLDDNDKLSEEAMLRGLSALSLFAERLQGFPAENVTVVGTHTLRVASNAKVFLQRAKEVMPYPIEIISGHEEARLIFMGVEHTQSEKGRKLVIDIGGGSTELVIGENFEPILIESQRMGCVSFSRQFFPNQKISESAFRKAREKAARKMEKIAWQYKMTGWDVALGASGTIKAAHEILVEFGEKDGVITPERLLMLTKQVLRFKKFKDITLPGLSDERKHSFVPGLAILCGIFDTLGLKALHLSDGALREGVLYEMEGRFRHQDIRQRTAKSLAEHYNIDREQAKRVLTTMQSLYAQWAEQNPKLVRPDLEAILVWAVMLHEVGLSINLSGLHRHSAYILSNTDLPGFNQEQQQLLTTLVRYHRKAIKFDELPKFNLYKKKQYYPLVQILRLATLLNNQRQSTTKPVSLRLVTDDNHWTLYFPKNYLADNTLMELDLEKEQEHWQAVPGWKLDIKEESA</sequence>
<feature type="domain" description="Ppx/GppA phosphatase N-terminal" evidence="11">
    <location>
        <begin position="29"/>
        <end position="311"/>
    </location>
</feature>
<dbReference type="SUPFAM" id="SSF53067">
    <property type="entry name" value="Actin-like ATPase domain"/>
    <property type="match status" value="2"/>
</dbReference>
<dbReference type="EMBL" id="ABKSPD020000007">
    <property type="protein sequence ID" value="EKW9776456.1"/>
    <property type="molecule type" value="Genomic_DNA"/>
</dbReference>
<evidence type="ECO:0000313" key="16">
    <source>
        <dbReference type="Proteomes" id="UP000195540"/>
    </source>
</evidence>
<name>A0A1Z1SU13_PROMI</name>
<evidence type="ECO:0000256" key="3">
    <source>
        <dbReference type="ARBA" id="ARBA00007125"/>
    </source>
</evidence>
<dbReference type="Gene3D" id="3.30.70.2260">
    <property type="match status" value="1"/>
</dbReference>
<dbReference type="Proteomes" id="UP000254191">
    <property type="component" value="Unassembled WGS sequence"/>
</dbReference>
<dbReference type="Proteomes" id="UP001171165">
    <property type="component" value="Unassembled WGS sequence"/>
</dbReference>
<dbReference type="Pfam" id="PF02541">
    <property type="entry name" value="Ppx-GppA"/>
    <property type="match status" value="1"/>
</dbReference>
<dbReference type="InterPro" id="IPR050273">
    <property type="entry name" value="GppA/Ppx_hydrolase"/>
</dbReference>
<proteinExistence type="inferred from homology"/>
<keyword evidence="8 14" id="KW-0378">Hydrolase</keyword>
<comment type="subcellular location">
    <subcellularLocation>
        <location evidence="2">Cell membrane</location>
        <topology evidence="2">Peripheral membrane protein</topology>
    </subcellularLocation>
</comment>
<evidence type="ECO:0000313" key="15">
    <source>
        <dbReference type="EMBL" id="SUC40184.1"/>
    </source>
</evidence>
<dbReference type="InterPro" id="IPR048950">
    <property type="entry name" value="Ppx_GppA_C"/>
</dbReference>
<evidence type="ECO:0000313" key="18">
    <source>
        <dbReference type="Proteomes" id="UP001171165"/>
    </source>
</evidence>
<reference evidence="15 17" key="2">
    <citation type="submission" date="2018-06" db="EMBL/GenBank/DDBJ databases">
        <authorList>
            <consortium name="Pathogen Informatics"/>
            <person name="Doyle S."/>
        </authorList>
    </citation>
    <scope>NUCLEOTIDE SEQUENCE [LARGE SCALE GENOMIC DNA]</scope>
    <source>
        <strain evidence="15 17">NCTC11938</strain>
    </source>
</reference>
<keyword evidence="7" id="KW-1003">Cell membrane</keyword>
<dbReference type="Gene3D" id="3.30.420.40">
    <property type="match status" value="1"/>
</dbReference>
<dbReference type="PIRSF" id="PIRSF001267">
    <property type="entry name" value="Pyrophosphatase_GppA_Ppx"/>
    <property type="match status" value="1"/>
</dbReference>
<evidence type="ECO:0000259" key="12">
    <source>
        <dbReference type="Pfam" id="PF21447"/>
    </source>
</evidence>
<dbReference type="Proteomes" id="UP000195540">
    <property type="component" value="Chromosome"/>
</dbReference>
<gene>
    <name evidence="14" type="primary">ppx</name>
    <name evidence="13" type="ORF">AM402_10105</name>
    <name evidence="15" type="ORF">NCTC11938_04474</name>
    <name evidence="14" type="ORF">PW210_002284</name>
</gene>
<dbReference type="FunFam" id="3.30.420.150:FF:000001">
    <property type="entry name" value="Guanosine-5'-triphosphate,3'-diphosphate pyrophosphatase"/>
    <property type="match status" value="1"/>
</dbReference>
<evidence type="ECO:0000256" key="8">
    <source>
        <dbReference type="ARBA" id="ARBA00022801"/>
    </source>
</evidence>
<evidence type="ECO:0000256" key="2">
    <source>
        <dbReference type="ARBA" id="ARBA00004202"/>
    </source>
</evidence>
<evidence type="ECO:0000313" key="14">
    <source>
        <dbReference type="EMBL" id="EKW9776456.1"/>
    </source>
</evidence>
<evidence type="ECO:0000313" key="13">
    <source>
        <dbReference type="EMBL" id="ARX34478.1"/>
    </source>
</evidence>
<evidence type="ECO:0000313" key="17">
    <source>
        <dbReference type="Proteomes" id="UP000254191"/>
    </source>
</evidence>
<dbReference type="InterPro" id="IPR022371">
    <property type="entry name" value="Exopolyphosphatase"/>
</dbReference>
<dbReference type="InterPro" id="IPR003695">
    <property type="entry name" value="Ppx_GppA_N"/>
</dbReference>
<evidence type="ECO:0000256" key="10">
    <source>
        <dbReference type="ARBA" id="ARBA00047607"/>
    </source>
</evidence>
<accession>A0A1Z1SU13</accession>
<dbReference type="Gene3D" id="3.30.420.150">
    <property type="entry name" value="Exopolyphosphatase. Domain 2"/>
    <property type="match status" value="1"/>
</dbReference>
<evidence type="ECO:0000256" key="9">
    <source>
        <dbReference type="ARBA" id="ARBA00023136"/>
    </source>
</evidence>
<dbReference type="RefSeq" id="WP_004243438.1">
    <property type="nucleotide sequence ID" value="NZ_ABFCQN020000047.1"/>
</dbReference>
<dbReference type="NCBIfam" id="TIGR03706">
    <property type="entry name" value="exo_poly_only"/>
    <property type="match status" value="1"/>
</dbReference>
<comment type="similarity">
    <text evidence="3">Belongs to the GppA/Ppx family.</text>
</comment>
<dbReference type="GeneID" id="6800032"/>
<dbReference type="EMBL" id="CP021694">
    <property type="protein sequence ID" value="ARX34478.1"/>
    <property type="molecule type" value="Genomic_DNA"/>
</dbReference>
<organism evidence="14 18">
    <name type="scientific">Proteus mirabilis</name>
    <dbReference type="NCBI Taxonomy" id="584"/>
    <lineage>
        <taxon>Bacteria</taxon>
        <taxon>Pseudomonadati</taxon>
        <taxon>Pseudomonadota</taxon>
        <taxon>Gammaproteobacteria</taxon>
        <taxon>Enterobacterales</taxon>
        <taxon>Morganellaceae</taxon>
        <taxon>Proteus</taxon>
    </lineage>
</organism>
<dbReference type="Pfam" id="PF21447">
    <property type="entry name" value="Ppx-GppA_III"/>
    <property type="match status" value="1"/>
</dbReference>
<dbReference type="InterPro" id="IPR043129">
    <property type="entry name" value="ATPase_NBD"/>
</dbReference>
<dbReference type="PANTHER" id="PTHR30005">
    <property type="entry name" value="EXOPOLYPHOSPHATASE"/>
    <property type="match status" value="1"/>
</dbReference>
<dbReference type="Gene3D" id="1.10.3210.10">
    <property type="entry name" value="Hypothetical protein af1432"/>
    <property type="match status" value="1"/>
</dbReference>
<dbReference type="PANTHER" id="PTHR30005:SF14">
    <property type="entry name" value="EXOPOLYPHOSPHATASE"/>
    <property type="match status" value="1"/>
</dbReference>
<dbReference type="OMA" id="RISEGCY"/>
<reference evidence="14" key="3">
    <citation type="submission" date="2023-06" db="EMBL/GenBank/DDBJ databases">
        <authorList>
            <consortium name="Clinical and Environmental Microbiology Branch: Whole genome sequencing antimicrobial resistance pathogens in the healthcare setting"/>
        </authorList>
    </citation>
    <scope>NUCLEOTIDE SEQUENCE</scope>
    <source>
        <strain evidence="14">Microbial</strain>
    </source>
</reference>
<dbReference type="FunFam" id="3.30.420.40:FF:000023">
    <property type="entry name" value="Guanosine-5'-triphosphate,3'-diphosphate pyrophosphatase"/>
    <property type="match status" value="1"/>
</dbReference>
<dbReference type="GO" id="GO:0006798">
    <property type="term" value="P:polyphosphate catabolic process"/>
    <property type="evidence" value="ECO:0007669"/>
    <property type="project" value="TreeGrafter"/>
</dbReference>